<dbReference type="InterPro" id="IPR018076">
    <property type="entry name" value="T2SS_GspF_dom"/>
</dbReference>
<dbReference type="InterPro" id="IPR003004">
    <property type="entry name" value="GspF/PilC"/>
</dbReference>
<dbReference type="PANTHER" id="PTHR30012">
    <property type="entry name" value="GENERAL SECRETION PATHWAY PROTEIN"/>
    <property type="match status" value="1"/>
</dbReference>
<evidence type="ECO:0000256" key="4">
    <source>
        <dbReference type="ARBA" id="ARBA00022448"/>
    </source>
</evidence>
<proteinExistence type="inferred from homology"/>
<dbReference type="AlphaFoldDB" id="B9XEX6"/>
<keyword evidence="4 11" id="KW-0813">Transport</keyword>
<feature type="transmembrane region" description="Helical" evidence="12">
    <location>
        <begin position="262"/>
        <end position="280"/>
    </location>
</feature>
<evidence type="ECO:0000256" key="11">
    <source>
        <dbReference type="RuleBase" id="RU003923"/>
    </source>
</evidence>
<dbReference type="PANTHER" id="PTHR30012:SF0">
    <property type="entry name" value="TYPE II SECRETION SYSTEM PROTEIN F-RELATED"/>
    <property type="match status" value="1"/>
</dbReference>
<evidence type="ECO:0000256" key="6">
    <source>
        <dbReference type="ARBA" id="ARBA00022519"/>
    </source>
</evidence>
<name>B9XEX6_PEDPL</name>
<keyword evidence="6" id="KW-0997">Cell inner membrane</keyword>
<dbReference type="GO" id="GO:0005886">
    <property type="term" value="C:plasma membrane"/>
    <property type="evidence" value="ECO:0007669"/>
    <property type="project" value="UniProtKB-SubCell"/>
</dbReference>
<feature type="domain" description="Type II secretion system protein GspF" evidence="13">
    <location>
        <begin position="311"/>
        <end position="433"/>
    </location>
</feature>
<dbReference type="Proteomes" id="UP000003688">
    <property type="component" value="Unassembled WGS sequence"/>
</dbReference>
<dbReference type="PRINTS" id="PR00812">
    <property type="entry name" value="BCTERIALGSPF"/>
</dbReference>
<evidence type="ECO:0000256" key="10">
    <source>
        <dbReference type="ARBA" id="ARBA00030750"/>
    </source>
</evidence>
<reference evidence="14 15" key="1">
    <citation type="journal article" date="2011" name="J. Bacteriol.">
        <title>Genome sequence of 'Pedosphaera parvula' Ellin514, an aerobic Verrucomicrobial isolate from pasture soil.</title>
        <authorList>
            <person name="Kant R."/>
            <person name="van Passel M.W."/>
            <person name="Sangwan P."/>
            <person name="Palva A."/>
            <person name="Lucas S."/>
            <person name="Copeland A."/>
            <person name="Lapidus A."/>
            <person name="Glavina Del Rio T."/>
            <person name="Dalin E."/>
            <person name="Tice H."/>
            <person name="Bruce D."/>
            <person name="Goodwin L."/>
            <person name="Pitluck S."/>
            <person name="Chertkov O."/>
            <person name="Larimer F.W."/>
            <person name="Land M.L."/>
            <person name="Hauser L."/>
            <person name="Brettin T.S."/>
            <person name="Detter J.C."/>
            <person name="Han S."/>
            <person name="de Vos W.M."/>
            <person name="Janssen P.H."/>
            <person name="Smidt H."/>
        </authorList>
    </citation>
    <scope>NUCLEOTIDE SEQUENCE [LARGE SCALE GENOMIC DNA]</scope>
    <source>
        <strain evidence="14 15">Ellin514</strain>
    </source>
</reference>
<keyword evidence="8 12" id="KW-1133">Transmembrane helix</keyword>
<dbReference type="Pfam" id="PF00482">
    <property type="entry name" value="T2SSF"/>
    <property type="match status" value="2"/>
</dbReference>
<evidence type="ECO:0000256" key="5">
    <source>
        <dbReference type="ARBA" id="ARBA00022475"/>
    </source>
</evidence>
<evidence type="ECO:0000313" key="14">
    <source>
        <dbReference type="EMBL" id="EEF61474.1"/>
    </source>
</evidence>
<keyword evidence="5" id="KW-1003">Cell membrane</keyword>
<gene>
    <name evidence="14" type="ORF">Cflav_PD4152</name>
</gene>
<sequence length="452" mass="49438">MSTFTYKAVDQHGKETKGTLQVANQNEAIQRIKEMGFYPTRVTELKPSSSPAERARRHAQRLGLTSKSVNHQVQISSTRTSRREFLAKFQIPFLRARVKTKQLCIFTRQLSTALDAGMPLLRCLRLLEEQETNPSFKNIITGVGSSIEGGCTFSEALAQHPRVFNHLYLSMVRAGELSGSLEITLKRLSDFTEKTEKIKRKVIAALFYPAAVISVATGVMGIMLLYVIPKFKAVFEGMMNGKPLPAFTRLVLGISDSIRSHFVLTAAIAAAVYGILLLSLRTRVGRNVFDRFKLKMPILGTLFSKVAIARFTRTLGTLTTTGVPILQSLDIVKETTGNVILRDAVEHVHDNVKNGESIAAPLRQASVFPVMVVGMIDVGEQTGALPEMLNKIADNYDEEVDNSVSALMSLIEPVMIVFLAVVVGSIVIAMFLPIIYLINDGGIGSGPGDGGV</sequence>
<evidence type="ECO:0000256" key="1">
    <source>
        <dbReference type="ARBA" id="ARBA00002684"/>
    </source>
</evidence>
<evidence type="ECO:0000256" key="8">
    <source>
        <dbReference type="ARBA" id="ARBA00022989"/>
    </source>
</evidence>
<keyword evidence="9 12" id="KW-0472">Membrane</keyword>
<comment type="function">
    <text evidence="1">Component of the type II secretion system inner membrane complex required for the energy-dependent secretion of extracellular factors such as proteases and toxins from the periplasm.</text>
</comment>
<evidence type="ECO:0000313" key="15">
    <source>
        <dbReference type="Proteomes" id="UP000003688"/>
    </source>
</evidence>
<keyword evidence="15" id="KW-1185">Reference proteome</keyword>
<evidence type="ECO:0000256" key="12">
    <source>
        <dbReference type="SAM" id="Phobius"/>
    </source>
</evidence>
<evidence type="ECO:0000256" key="2">
    <source>
        <dbReference type="ARBA" id="ARBA00004429"/>
    </source>
</evidence>
<dbReference type="Gene3D" id="1.20.81.30">
    <property type="entry name" value="Type II secretion system (T2SS), domain F"/>
    <property type="match status" value="2"/>
</dbReference>
<protein>
    <recommendedName>
        <fullName evidence="10">General secretion pathway protein F</fullName>
    </recommendedName>
</protein>
<feature type="transmembrane region" description="Helical" evidence="12">
    <location>
        <begin position="202"/>
        <end position="228"/>
    </location>
</feature>
<organism evidence="14 15">
    <name type="scientific">Pedosphaera parvula (strain Ellin514)</name>
    <dbReference type="NCBI Taxonomy" id="320771"/>
    <lineage>
        <taxon>Bacteria</taxon>
        <taxon>Pseudomonadati</taxon>
        <taxon>Verrucomicrobiota</taxon>
        <taxon>Pedosphaerae</taxon>
        <taxon>Pedosphaerales</taxon>
        <taxon>Pedosphaeraceae</taxon>
        <taxon>Pedosphaera</taxon>
    </lineage>
</organism>
<dbReference type="EMBL" id="ABOX02000009">
    <property type="protein sequence ID" value="EEF61474.1"/>
    <property type="molecule type" value="Genomic_DNA"/>
</dbReference>
<dbReference type="RefSeq" id="WP_007414366.1">
    <property type="nucleotide sequence ID" value="NZ_ABOX02000009.1"/>
</dbReference>
<dbReference type="GO" id="GO:0009306">
    <property type="term" value="P:protein secretion"/>
    <property type="evidence" value="ECO:0007669"/>
    <property type="project" value="InterPro"/>
</dbReference>
<dbReference type="FunFam" id="1.20.81.30:FF:000001">
    <property type="entry name" value="Type II secretion system protein F"/>
    <property type="match status" value="2"/>
</dbReference>
<evidence type="ECO:0000256" key="9">
    <source>
        <dbReference type="ARBA" id="ARBA00023136"/>
    </source>
</evidence>
<feature type="domain" description="Type II secretion system protein GspF" evidence="13">
    <location>
        <begin position="106"/>
        <end position="229"/>
    </location>
</feature>
<feature type="transmembrane region" description="Helical" evidence="12">
    <location>
        <begin position="414"/>
        <end position="438"/>
    </location>
</feature>
<comment type="similarity">
    <text evidence="3 11">Belongs to the GSP F family.</text>
</comment>
<evidence type="ECO:0000259" key="13">
    <source>
        <dbReference type="Pfam" id="PF00482"/>
    </source>
</evidence>
<dbReference type="OrthoDB" id="9805682at2"/>
<accession>B9XEX6</accession>
<evidence type="ECO:0000256" key="7">
    <source>
        <dbReference type="ARBA" id="ARBA00022692"/>
    </source>
</evidence>
<comment type="subcellular location">
    <subcellularLocation>
        <location evidence="2">Cell inner membrane</location>
        <topology evidence="2">Multi-pass membrane protein</topology>
    </subcellularLocation>
    <subcellularLocation>
        <location evidence="11">Cell membrane</location>
        <topology evidence="11">Multi-pass membrane protein</topology>
    </subcellularLocation>
</comment>
<evidence type="ECO:0000256" key="3">
    <source>
        <dbReference type="ARBA" id="ARBA00005745"/>
    </source>
</evidence>
<dbReference type="PROSITE" id="PS00874">
    <property type="entry name" value="T2SP_F"/>
    <property type="match status" value="1"/>
</dbReference>
<dbReference type="InterPro" id="IPR042094">
    <property type="entry name" value="T2SS_GspF_sf"/>
</dbReference>
<keyword evidence="7 11" id="KW-0812">Transmembrane</keyword>
<dbReference type="STRING" id="320771.Cflav_PD4152"/>
<dbReference type="InterPro" id="IPR001992">
    <property type="entry name" value="T2SS_GspF/T4SS_PilC_CS"/>
</dbReference>
<comment type="caution">
    <text evidence="14">The sequence shown here is derived from an EMBL/GenBank/DDBJ whole genome shotgun (WGS) entry which is preliminary data.</text>
</comment>